<feature type="compositionally biased region" description="Low complexity" evidence="1">
    <location>
        <begin position="62"/>
        <end position="74"/>
    </location>
</feature>
<feature type="region of interest" description="Disordered" evidence="1">
    <location>
        <begin position="1"/>
        <end position="30"/>
    </location>
</feature>
<keyword evidence="3" id="KW-1185">Reference proteome</keyword>
<evidence type="ECO:0000313" key="3">
    <source>
        <dbReference type="Proteomes" id="UP001381693"/>
    </source>
</evidence>
<dbReference type="Proteomes" id="UP001381693">
    <property type="component" value="Unassembled WGS sequence"/>
</dbReference>
<reference evidence="2 3" key="1">
    <citation type="submission" date="2023-11" db="EMBL/GenBank/DDBJ databases">
        <title>Halocaridina rubra genome assembly.</title>
        <authorList>
            <person name="Smith C."/>
        </authorList>
    </citation>
    <scope>NUCLEOTIDE SEQUENCE [LARGE SCALE GENOMIC DNA]</scope>
    <source>
        <strain evidence="2">EP-1</strain>
        <tissue evidence="2">Whole</tissue>
    </source>
</reference>
<feature type="compositionally biased region" description="Basic and acidic residues" evidence="1">
    <location>
        <begin position="10"/>
        <end position="20"/>
    </location>
</feature>
<gene>
    <name evidence="2" type="ORF">SK128_017186</name>
</gene>
<organism evidence="2 3">
    <name type="scientific">Halocaridina rubra</name>
    <name type="common">Hawaiian red shrimp</name>
    <dbReference type="NCBI Taxonomy" id="373956"/>
    <lineage>
        <taxon>Eukaryota</taxon>
        <taxon>Metazoa</taxon>
        <taxon>Ecdysozoa</taxon>
        <taxon>Arthropoda</taxon>
        <taxon>Crustacea</taxon>
        <taxon>Multicrustacea</taxon>
        <taxon>Malacostraca</taxon>
        <taxon>Eumalacostraca</taxon>
        <taxon>Eucarida</taxon>
        <taxon>Decapoda</taxon>
        <taxon>Pleocyemata</taxon>
        <taxon>Caridea</taxon>
        <taxon>Atyoidea</taxon>
        <taxon>Atyidae</taxon>
        <taxon>Halocaridina</taxon>
    </lineage>
</organism>
<name>A0AAN8XKA6_HALRR</name>
<feature type="region of interest" description="Disordered" evidence="1">
    <location>
        <begin position="50"/>
        <end position="85"/>
    </location>
</feature>
<comment type="caution">
    <text evidence="2">The sequence shown here is derived from an EMBL/GenBank/DDBJ whole genome shotgun (WGS) entry which is preliminary data.</text>
</comment>
<protein>
    <submittedName>
        <fullName evidence="2">Uncharacterized protein</fullName>
    </submittedName>
</protein>
<evidence type="ECO:0000313" key="2">
    <source>
        <dbReference type="EMBL" id="KAK7081688.1"/>
    </source>
</evidence>
<accession>A0AAN8XKA6</accession>
<sequence length="212" mass="22764">IRLRVLAHSRNPENGEKSEDGLPSYDEVMKTEAPPPAYFTVVSENVKHPADISPCVPVDAPSESSSSSEKQSQEGNSTKKNKRGMLTLEIRECPPAYQSPKSPRALSPRIFPGTHGSGASLVTATAAASAAATATAAFSYFPPPADAEEETTEDPIRNPIVQHLRSATMPTLEVSSNVDVSNGGNQEANDVTRDVRDQIDYEVVDMQRSSIL</sequence>
<proteinExistence type="predicted"/>
<evidence type="ECO:0000256" key="1">
    <source>
        <dbReference type="SAM" id="MobiDB-lite"/>
    </source>
</evidence>
<feature type="compositionally biased region" description="Polar residues" evidence="1">
    <location>
        <begin position="175"/>
        <end position="189"/>
    </location>
</feature>
<dbReference type="AlphaFoldDB" id="A0AAN8XKA6"/>
<feature type="region of interest" description="Disordered" evidence="1">
    <location>
        <begin position="175"/>
        <end position="194"/>
    </location>
</feature>
<dbReference type="EMBL" id="JAXCGZ010004539">
    <property type="protein sequence ID" value="KAK7081688.1"/>
    <property type="molecule type" value="Genomic_DNA"/>
</dbReference>
<feature type="non-terminal residue" evidence="2">
    <location>
        <position position="1"/>
    </location>
</feature>